<name>A0ABQ1M8L6_9PROT</name>
<comment type="caution">
    <text evidence="2">The sequence shown here is derived from an EMBL/GenBank/DDBJ whole genome shotgun (WGS) entry which is preliminary data.</text>
</comment>
<evidence type="ECO:0000313" key="3">
    <source>
        <dbReference type="Proteomes" id="UP000637769"/>
    </source>
</evidence>
<dbReference type="Gene3D" id="3.90.226.10">
    <property type="entry name" value="2-enoyl-CoA Hydratase, Chain A, domain 1"/>
    <property type="match status" value="1"/>
</dbReference>
<dbReference type="PANTHER" id="PTHR35984">
    <property type="entry name" value="PERIPLASMIC SERINE PROTEASE"/>
    <property type="match status" value="1"/>
</dbReference>
<sequence>MMTESPAANSDSGDTPLKPLSFPRGTALPAQSPLFWVGQKNRYLRQLLIGDIEQITKRRLIVYFANRYSAEPEIAPPDLAYMQEILGNVRGQPVDLFLETVGGQTDATEGILSLLENSVNDLRVIVANAAKSNGTLLALSAKSIVMGATSELGPIEPSLNGIPCSVLSDPQIAHTNFPLHKLGLYALAQTKTLAKKLLQSGMMRSHELVKVEQAIEALASRNTFPAHGSVVSHKEASELGLVVEYLPPENDLWQRIWLLYCMYDHDSRSDHLSKIYETRQCSLSVASSSATSSPP</sequence>
<reference evidence="3" key="1">
    <citation type="journal article" date="2019" name="Int. J. Syst. Evol. Microbiol.">
        <title>The Global Catalogue of Microorganisms (GCM) 10K type strain sequencing project: providing services to taxonomists for standard genome sequencing and annotation.</title>
        <authorList>
            <consortium name="The Broad Institute Genomics Platform"/>
            <consortium name="The Broad Institute Genome Sequencing Center for Infectious Disease"/>
            <person name="Wu L."/>
            <person name="Ma J."/>
        </authorList>
    </citation>
    <scope>NUCLEOTIDE SEQUENCE [LARGE SCALE GENOMIC DNA]</scope>
    <source>
        <strain evidence="3">CCM 7132</strain>
    </source>
</reference>
<proteinExistence type="predicted"/>
<evidence type="ECO:0008006" key="4">
    <source>
        <dbReference type="Google" id="ProtNLM"/>
    </source>
</evidence>
<dbReference type="Pfam" id="PF01972">
    <property type="entry name" value="SDH_protease"/>
    <property type="match status" value="1"/>
</dbReference>
<evidence type="ECO:0000313" key="2">
    <source>
        <dbReference type="EMBL" id="GGC34482.1"/>
    </source>
</evidence>
<dbReference type="PANTHER" id="PTHR35984:SF1">
    <property type="entry name" value="PERIPLASMIC SERINE PROTEASE"/>
    <property type="match status" value="1"/>
</dbReference>
<protein>
    <recommendedName>
        <fullName evidence="4">Serine dehydrogenase proteinase</fullName>
    </recommendedName>
</protein>
<feature type="region of interest" description="Disordered" evidence="1">
    <location>
        <begin position="1"/>
        <end position="23"/>
    </location>
</feature>
<dbReference type="Proteomes" id="UP000637769">
    <property type="component" value="Unassembled WGS sequence"/>
</dbReference>
<accession>A0ABQ1M8L6</accession>
<dbReference type="RefSeq" id="WP_188426645.1">
    <property type="nucleotide sequence ID" value="NZ_BMCH01000005.1"/>
</dbReference>
<organism evidence="2 3">
    <name type="scientific">Asaia siamensis</name>
    <dbReference type="NCBI Taxonomy" id="110479"/>
    <lineage>
        <taxon>Bacteria</taxon>
        <taxon>Pseudomonadati</taxon>
        <taxon>Pseudomonadota</taxon>
        <taxon>Alphaproteobacteria</taxon>
        <taxon>Acetobacterales</taxon>
        <taxon>Acetobacteraceae</taxon>
        <taxon>Asaia</taxon>
    </lineage>
</organism>
<keyword evidence="3" id="KW-1185">Reference proteome</keyword>
<dbReference type="InterPro" id="IPR029045">
    <property type="entry name" value="ClpP/crotonase-like_dom_sf"/>
</dbReference>
<dbReference type="SUPFAM" id="SSF52096">
    <property type="entry name" value="ClpP/crotonase"/>
    <property type="match status" value="1"/>
</dbReference>
<evidence type="ECO:0000256" key="1">
    <source>
        <dbReference type="SAM" id="MobiDB-lite"/>
    </source>
</evidence>
<dbReference type="EMBL" id="BMCH01000005">
    <property type="protein sequence ID" value="GGC34482.1"/>
    <property type="molecule type" value="Genomic_DNA"/>
</dbReference>
<gene>
    <name evidence="2" type="ORF">GCM10007207_20030</name>
</gene>
<dbReference type="InterPro" id="IPR002825">
    <property type="entry name" value="Pept_S49_ser-pept_pro"/>
</dbReference>
<feature type="compositionally biased region" description="Polar residues" evidence="1">
    <location>
        <begin position="1"/>
        <end position="13"/>
    </location>
</feature>